<dbReference type="AlphaFoldDB" id="X1RV70"/>
<evidence type="ECO:0000313" key="2">
    <source>
        <dbReference type="EMBL" id="GAI84657.1"/>
    </source>
</evidence>
<reference evidence="2" key="1">
    <citation type="journal article" date="2014" name="Front. Microbiol.">
        <title>High frequency of phylogenetically diverse reductive dehalogenase-homologous genes in deep subseafloor sedimentary metagenomes.</title>
        <authorList>
            <person name="Kawai M."/>
            <person name="Futagami T."/>
            <person name="Toyoda A."/>
            <person name="Takaki Y."/>
            <person name="Nishi S."/>
            <person name="Hori S."/>
            <person name="Arai W."/>
            <person name="Tsubouchi T."/>
            <person name="Morono Y."/>
            <person name="Uchiyama I."/>
            <person name="Ito T."/>
            <person name="Fujiyama A."/>
            <person name="Inagaki F."/>
            <person name="Takami H."/>
        </authorList>
    </citation>
    <scope>NUCLEOTIDE SEQUENCE</scope>
    <source>
        <strain evidence="2">Expedition CK06-06</strain>
    </source>
</reference>
<accession>X1RV70</accession>
<sequence>MLESFKNDNFKSLLDNFNSLIVPKSSNESENEFNAEKNPDTNNNESSCEKMFLLLELKIKKLSQYFF</sequence>
<feature type="region of interest" description="Disordered" evidence="1">
    <location>
        <begin position="26"/>
        <end position="45"/>
    </location>
</feature>
<gene>
    <name evidence="2" type="ORF">S12H4_17337</name>
</gene>
<evidence type="ECO:0000256" key="1">
    <source>
        <dbReference type="SAM" id="MobiDB-lite"/>
    </source>
</evidence>
<organism evidence="2">
    <name type="scientific">marine sediment metagenome</name>
    <dbReference type="NCBI Taxonomy" id="412755"/>
    <lineage>
        <taxon>unclassified sequences</taxon>
        <taxon>metagenomes</taxon>
        <taxon>ecological metagenomes</taxon>
    </lineage>
</organism>
<name>X1RV70_9ZZZZ</name>
<proteinExistence type="predicted"/>
<protein>
    <submittedName>
        <fullName evidence="2">Uncharacterized protein</fullName>
    </submittedName>
</protein>
<dbReference type="EMBL" id="BARW01008466">
    <property type="protein sequence ID" value="GAI84657.1"/>
    <property type="molecule type" value="Genomic_DNA"/>
</dbReference>
<comment type="caution">
    <text evidence="2">The sequence shown here is derived from an EMBL/GenBank/DDBJ whole genome shotgun (WGS) entry which is preliminary data.</text>
</comment>